<evidence type="ECO:0008006" key="5">
    <source>
        <dbReference type="Google" id="ProtNLM"/>
    </source>
</evidence>
<evidence type="ECO:0000256" key="2">
    <source>
        <dbReference type="SAM" id="Phobius"/>
    </source>
</evidence>
<evidence type="ECO:0000256" key="1">
    <source>
        <dbReference type="SAM" id="Coils"/>
    </source>
</evidence>
<dbReference type="Proteomes" id="UP001304243">
    <property type="component" value="Unassembled WGS sequence"/>
</dbReference>
<evidence type="ECO:0000313" key="3">
    <source>
        <dbReference type="EMBL" id="KAK4520831.1"/>
    </source>
</evidence>
<dbReference type="GeneID" id="89950398"/>
<protein>
    <recommendedName>
        <fullName evidence="5">O-fucosyltransferase family protein</fullName>
    </recommendedName>
</protein>
<dbReference type="RefSeq" id="XP_064687497.1">
    <property type="nucleotide sequence ID" value="XM_064825983.1"/>
</dbReference>
<comment type="caution">
    <text evidence="3">The sequence shown here is derived from an EMBL/GenBank/DDBJ whole genome shotgun (WGS) entry which is preliminary data.</text>
</comment>
<keyword evidence="2" id="KW-1133">Transmembrane helix</keyword>
<dbReference type="EMBL" id="JASEJX010000009">
    <property type="protein sequence ID" value="KAK4520831.1"/>
    <property type="molecule type" value="Genomic_DNA"/>
</dbReference>
<sequence>MDILLKKQNRKSLLLFSIACIVLLYLIAHLTPKSTTLDASTGPAQAIAESQLIRKVKKQKQQLEQETSLLEQHILNKRILPVEFPDAFEFHRPHVNEKFITYLPHSGFHNQRIELENALLLASYLNRTLLLPSVYLGNPAFPWLRFDKMYERLLLQTKQGLEYCSLIRPDEPLPTECLNYPRWTTVPWTFFYNFEKLNQKVRIVFREDLSFEWIMDSFKLKMDDIYLFKDYSPFEFRVFDLPESTTPLSRFVNRIDLSTLEAIEEKVIHFGSVFGTYRVLAQSQEHKELLLFIRENMIFTNPTLVDITSRIVDQLGGIGSFVGVHLRVGDGLFKVRASINVDDIFHALVNEYTDLTLKELQDIYDVHHDQDRKENSEYEIRQLRDSHQQQQVTFEQPIHVQHPSDIQAKLAASGDGSGASKLPMCQDRKNDRFSGTTLYIATDCPDPRNHPLLRKIFDTFPCVFVLSDFKNELADLDKIQVIEEKVKLTSYLIPMVDAMIASQGHSFHGTNASTFSTYIERQLHPVYTHQTMELQGAPQP</sequence>
<keyword evidence="2" id="KW-0812">Transmembrane</keyword>
<proteinExistence type="predicted"/>
<feature type="transmembrane region" description="Helical" evidence="2">
    <location>
        <begin position="12"/>
        <end position="30"/>
    </location>
</feature>
<keyword evidence="1" id="KW-0175">Coiled coil</keyword>
<dbReference type="PANTHER" id="PTHR36050">
    <property type="entry name" value="O-FUCOSYLTRANSFERASE 30"/>
    <property type="match status" value="1"/>
</dbReference>
<feature type="coiled-coil region" evidence="1">
    <location>
        <begin position="46"/>
        <end position="76"/>
    </location>
</feature>
<dbReference type="AlphaFoldDB" id="A0AAN7DNZ1"/>
<name>A0AAN7DNZ1_9FUNG</name>
<gene>
    <name evidence="3" type="ORF">ATC70_006712</name>
</gene>
<keyword evidence="2" id="KW-0472">Membrane</keyword>
<organism evidence="3 4">
    <name type="scientific">Mucor velutinosus</name>
    <dbReference type="NCBI Taxonomy" id="708070"/>
    <lineage>
        <taxon>Eukaryota</taxon>
        <taxon>Fungi</taxon>
        <taxon>Fungi incertae sedis</taxon>
        <taxon>Mucoromycota</taxon>
        <taxon>Mucoromycotina</taxon>
        <taxon>Mucoromycetes</taxon>
        <taxon>Mucorales</taxon>
        <taxon>Mucorineae</taxon>
        <taxon>Mucoraceae</taxon>
        <taxon>Mucor</taxon>
    </lineage>
</organism>
<reference evidence="3 4" key="1">
    <citation type="submission" date="2022-11" db="EMBL/GenBank/DDBJ databases">
        <title>Mucor velutinosus strain NIH1002 WGS.</title>
        <authorList>
            <person name="Subramanian P."/>
            <person name="Mullikin J.C."/>
            <person name="Segre J.A."/>
            <person name="Zelazny A.M."/>
        </authorList>
    </citation>
    <scope>NUCLEOTIDE SEQUENCE [LARGE SCALE GENOMIC DNA]</scope>
    <source>
        <strain evidence="3 4">NIH1002</strain>
    </source>
</reference>
<dbReference type="Gene3D" id="3.40.50.11350">
    <property type="match status" value="1"/>
</dbReference>
<dbReference type="PANTHER" id="PTHR36050:SF1">
    <property type="entry name" value="O-FUCOSYLTRANSFERASE 30"/>
    <property type="match status" value="1"/>
</dbReference>
<evidence type="ECO:0000313" key="4">
    <source>
        <dbReference type="Proteomes" id="UP001304243"/>
    </source>
</evidence>
<accession>A0AAN7DNZ1</accession>
<dbReference type="CDD" id="cd11296">
    <property type="entry name" value="O-FucT_like"/>
    <property type="match status" value="1"/>
</dbReference>
<keyword evidence="4" id="KW-1185">Reference proteome</keyword>